<evidence type="ECO:0000313" key="3">
    <source>
        <dbReference type="Proteomes" id="UP001500542"/>
    </source>
</evidence>
<reference evidence="2 3" key="1">
    <citation type="journal article" date="2019" name="Int. J. Syst. Evol. Microbiol.">
        <title>The Global Catalogue of Microorganisms (GCM) 10K type strain sequencing project: providing services to taxonomists for standard genome sequencing and annotation.</title>
        <authorList>
            <consortium name="The Broad Institute Genomics Platform"/>
            <consortium name="The Broad Institute Genome Sequencing Center for Infectious Disease"/>
            <person name="Wu L."/>
            <person name="Ma J."/>
        </authorList>
    </citation>
    <scope>NUCLEOTIDE SEQUENCE [LARGE SCALE GENOMIC DNA]</scope>
    <source>
        <strain evidence="2 3">JCM 10977</strain>
    </source>
</reference>
<dbReference type="Proteomes" id="UP001500542">
    <property type="component" value="Unassembled WGS sequence"/>
</dbReference>
<dbReference type="PANTHER" id="PTHR12126">
    <property type="entry name" value="NADH-UBIQUINONE OXIDOREDUCTASE 39 KDA SUBUNIT-RELATED"/>
    <property type="match status" value="1"/>
</dbReference>
<dbReference type="InterPro" id="IPR036291">
    <property type="entry name" value="NAD(P)-bd_dom_sf"/>
</dbReference>
<organism evidence="2 3">
    <name type="scientific">Kribbella koreensis</name>
    <dbReference type="NCBI Taxonomy" id="57909"/>
    <lineage>
        <taxon>Bacteria</taxon>
        <taxon>Bacillati</taxon>
        <taxon>Actinomycetota</taxon>
        <taxon>Actinomycetes</taxon>
        <taxon>Propionibacteriales</taxon>
        <taxon>Kribbellaceae</taxon>
        <taxon>Kribbella</taxon>
    </lineage>
</organism>
<dbReference type="RefSeq" id="WP_343965579.1">
    <property type="nucleotide sequence ID" value="NZ_BAAAHK010000003.1"/>
</dbReference>
<feature type="domain" description="NAD(P)-binding" evidence="1">
    <location>
        <begin position="7"/>
        <end position="181"/>
    </location>
</feature>
<comment type="caution">
    <text evidence="2">The sequence shown here is derived from an EMBL/GenBank/DDBJ whole genome shotgun (WGS) entry which is preliminary data.</text>
</comment>
<dbReference type="Pfam" id="PF13460">
    <property type="entry name" value="NAD_binding_10"/>
    <property type="match status" value="1"/>
</dbReference>
<dbReference type="InterPro" id="IPR051207">
    <property type="entry name" value="ComplexI_NDUFA9_subunit"/>
</dbReference>
<protein>
    <submittedName>
        <fullName evidence="2">SDR family oxidoreductase</fullName>
    </submittedName>
</protein>
<proteinExistence type="predicted"/>
<dbReference type="SUPFAM" id="SSF51735">
    <property type="entry name" value="NAD(P)-binding Rossmann-fold domains"/>
    <property type="match status" value="1"/>
</dbReference>
<dbReference type="EMBL" id="BAAAHK010000003">
    <property type="protein sequence ID" value="GAA0929409.1"/>
    <property type="molecule type" value="Genomic_DNA"/>
</dbReference>
<accession>A0ABN1PLE7</accession>
<sequence>MKIVVVGGTGLIGSKVVAKLGEHGHEAVAASPASGVNTLTGEGLEQVLKGADVVIDVSNSPTFEEAAATEFFKTSNGNLLAAEKEAGVGHHVALSVVGTERLAKADNNPQSTSGYFRAKLLQENLIQQSGIPYSIVHATQFFEFAAAIADTGTEGDTVRMPGALIQPIAAEDVAKTVARAAVTPATNGITEVGGPEQYEMDEFIRIALTTRKDPRTVVQDPNATYFGIAVDERSLVPEGDALLGDIHFGDWLASQAAEGK</sequence>
<gene>
    <name evidence="2" type="ORF">GCM10009554_11750</name>
</gene>
<keyword evidence="3" id="KW-1185">Reference proteome</keyword>
<evidence type="ECO:0000313" key="2">
    <source>
        <dbReference type="EMBL" id="GAA0929409.1"/>
    </source>
</evidence>
<dbReference type="Gene3D" id="3.40.50.720">
    <property type="entry name" value="NAD(P)-binding Rossmann-like Domain"/>
    <property type="match status" value="1"/>
</dbReference>
<dbReference type="PANTHER" id="PTHR12126:SF11">
    <property type="entry name" value="NADH DEHYDROGENASE [UBIQUINONE] 1 ALPHA SUBCOMPLEX SUBUNIT 9, MITOCHONDRIAL"/>
    <property type="match status" value="1"/>
</dbReference>
<evidence type="ECO:0000259" key="1">
    <source>
        <dbReference type="Pfam" id="PF13460"/>
    </source>
</evidence>
<name>A0ABN1PLE7_9ACTN</name>
<dbReference type="InterPro" id="IPR016040">
    <property type="entry name" value="NAD(P)-bd_dom"/>
</dbReference>